<feature type="transmembrane region" description="Helical" evidence="1">
    <location>
        <begin position="38"/>
        <end position="54"/>
    </location>
</feature>
<sequence>MSRVKESESLLAQEVEELKYQISMLEDRPVTVVNVDKIVFWAFIVILAIGLGFVL</sequence>
<organism evidence="2">
    <name type="scientific">uncultured Caudovirales phage</name>
    <dbReference type="NCBI Taxonomy" id="2100421"/>
    <lineage>
        <taxon>Viruses</taxon>
        <taxon>Duplodnaviria</taxon>
        <taxon>Heunggongvirae</taxon>
        <taxon>Uroviricota</taxon>
        <taxon>Caudoviricetes</taxon>
        <taxon>Peduoviridae</taxon>
        <taxon>Maltschvirus</taxon>
        <taxon>Maltschvirus maltsch</taxon>
    </lineage>
</organism>
<gene>
    <name evidence="2" type="ORF">UFOVP513_51</name>
</gene>
<accession>A0A6J5MS40</accession>
<keyword evidence="1" id="KW-1133">Transmembrane helix</keyword>
<protein>
    <submittedName>
        <fullName evidence="2">Uncharacterized protein</fullName>
    </submittedName>
</protein>
<dbReference type="EMBL" id="LR796476">
    <property type="protein sequence ID" value="CAB4147780.1"/>
    <property type="molecule type" value="Genomic_DNA"/>
</dbReference>
<keyword evidence="1" id="KW-0812">Transmembrane</keyword>
<name>A0A6J5MS40_9CAUD</name>
<keyword evidence="1" id="KW-0472">Membrane</keyword>
<evidence type="ECO:0000313" key="2">
    <source>
        <dbReference type="EMBL" id="CAB4147780.1"/>
    </source>
</evidence>
<proteinExistence type="predicted"/>
<reference evidence="2" key="1">
    <citation type="submission" date="2020-04" db="EMBL/GenBank/DDBJ databases">
        <authorList>
            <person name="Chiriac C."/>
            <person name="Salcher M."/>
            <person name="Ghai R."/>
            <person name="Kavagutti S V."/>
        </authorList>
    </citation>
    <scope>NUCLEOTIDE SEQUENCE</scope>
</reference>
<evidence type="ECO:0000256" key="1">
    <source>
        <dbReference type="SAM" id="Phobius"/>
    </source>
</evidence>